<feature type="compositionally biased region" description="Basic and acidic residues" evidence="1">
    <location>
        <begin position="54"/>
        <end position="77"/>
    </location>
</feature>
<evidence type="ECO:0000313" key="2">
    <source>
        <dbReference type="EMBL" id="PWA24022.1"/>
    </source>
</evidence>
<organism evidence="2 3">
    <name type="scientific">Gambusia affinis</name>
    <name type="common">Western mosquitofish</name>
    <name type="synonym">Heterandria affinis</name>
    <dbReference type="NCBI Taxonomy" id="33528"/>
    <lineage>
        <taxon>Eukaryota</taxon>
        <taxon>Metazoa</taxon>
        <taxon>Chordata</taxon>
        <taxon>Craniata</taxon>
        <taxon>Vertebrata</taxon>
        <taxon>Euteleostomi</taxon>
        <taxon>Actinopterygii</taxon>
        <taxon>Neopterygii</taxon>
        <taxon>Teleostei</taxon>
        <taxon>Neoteleostei</taxon>
        <taxon>Acanthomorphata</taxon>
        <taxon>Ovalentaria</taxon>
        <taxon>Atherinomorphae</taxon>
        <taxon>Cyprinodontiformes</taxon>
        <taxon>Poeciliidae</taxon>
        <taxon>Poeciliinae</taxon>
        <taxon>Gambusia</taxon>
    </lineage>
</organism>
<comment type="caution">
    <text evidence="2">The sequence shown here is derived from an EMBL/GenBank/DDBJ whole genome shotgun (WGS) entry which is preliminary data.</text>
</comment>
<dbReference type="EMBL" id="NHOQ01001548">
    <property type="protein sequence ID" value="PWA24022.1"/>
    <property type="molecule type" value="Genomic_DNA"/>
</dbReference>
<feature type="region of interest" description="Disordered" evidence="1">
    <location>
        <begin position="20"/>
        <end position="86"/>
    </location>
</feature>
<sequence>MLQLLQAFYKQQDEIRGLKEELHQKEVESNKNKTSKRPHGFDASDGSLWKRTPRQRERERKREMERERERERERDGALRQPYKKRRRFRLTSNTANRSLSFGAAAAQTFIIDGIGLAVRVGRLAVVGVVSVQVGELRQQREDGVPVVAQFGDVRYAGQADVDEAEQLQVGELLCDSFNLSLTGAAVVQDQLLHLNASSEPNHHFSVTRGLFVGSSVPFFIAG</sequence>
<protein>
    <submittedName>
        <fullName evidence="2">Uncharacterized protein</fullName>
    </submittedName>
</protein>
<proteinExistence type="predicted"/>
<feature type="compositionally biased region" description="Basic and acidic residues" evidence="1">
    <location>
        <begin position="20"/>
        <end position="31"/>
    </location>
</feature>
<reference evidence="2 3" key="1">
    <citation type="journal article" date="2018" name="G3 (Bethesda)">
        <title>A High-Quality Reference Genome for the Invasive Mosquitofish Gambusia affinis Using a Chicago Library.</title>
        <authorList>
            <person name="Hoffberg S.L."/>
            <person name="Troendle N.J."/>
            <person name="Glenn T.C."/>
            <person name="Mahmud O."/>
            <person name="Louha S."/>
            <person name="Chalopin D."/>
            <person name="Bennetzen J.L."/>
            <person name="Mauricio R."/>
        </authorList>
    </citation>
    <scope>NUCLEOTIDE SEQUENCE [LARGE SCALE GENOMIC DNA]</scope>
    <source>
        <strain evidence="2">NE01/NJP1002.9</strain>
        <tissue evidence="2">Muscle</tissue>
    </source>
</reference>
<gene>
    <name evidence="2" type="ORF">CCH79_00018606</name>
</gene>
<dbReference type="AlphaFoldDB" id="A0A315VLZ9"/>
<evidence type="ECO:0000256" key="1">
    <source>
        <dbReference type="SAM" id="MobiDB-lite"/>
    </source>
</evidence>
<keyword evidence="3" id="KW-1185">Reference proteome</keyword>
<evidence type="ECO:0000313" key="3">
    <source>
        <dbReference type="Proteomes" id="UP000250572"/>
    </source>
</evidence>
<name>A0A315VLZ9_GAMAF</name>
<accession>A0A315VLZ9</accession>
<dbReference type="Proteomes" id="UP000250572">
    <property type="component" value="Unassembled WGS sequence"/>
</dbReference>